<dbReference type="Proteomes" id="UP001597460">
    <property type="component" value="Unassembled WGS sequence"/>
</dbReference>
<accession>A0ABW5JNN9</accession>
<dbReference type="SUPFAM" id="SSF50630">
    <property type="entry name" value="Acid proteases"/>
    <property type="match status" value="1"/>
</dbReference>
<evidence type="ECO:0000313" key="2">
    <source>
        <dbReference type="Proteomes" id="UP001597460"/>
    </source>
</evidence>
<reference evidence="2" key="1">
    <citation type="journal article" date="2019" name="Int. J. Syst. Evol. Microbiol.">
        <title>The Global Catalogue of Microorganisms (GCM) 10K type strain sequencing project: providing services to taxonomists for standard genome sequencing and annotation.</title>
        <authorList>
            <consortium name="The Broad Institute Genomics Platform"/>
            <consortium name="The Broad Institute Genome Sequencing Center for Infectious Disease"/>
            <person name="Wu L."/>
            <person name="Ma J."/>
        </authorList>
    </citation>
    <scope>NUCLEOTIDE SEQUENCE [LARGE SCALE GENOMIC DNA]</scope>
    <source>
        <strain evidence="2">KCTC 52042</strain>
    </source>
</reference>
<name>A0ABW5JNN9_9BACT</name>
<dbReference type="Gene3D" id="2.40.70.10">
    <property type="entry name" value="Acid Proteases"/>
    <property type="match status" value="1"/>
</dbReference>
<dbReference type="GO" id="GO:0008233">
    <property type="term" value="F:peptidase activity"/>
    <property type="evidence" value="ECO:0007669"/>
    <property type="project" value="UniProtKB-KW"/>
</dbReference>
<protein>
    <submittedName>
        <fullName evidence="1">Aspartyl protease family protein</fullName>
    </submittedName>
</protein>
<dbReference type="Pfam" id="PF13650">
    <property type="entry name" value="Asp_protease_2"/>
    <property type="match status" value="1"/>
</dbReference>
<comment type="caution">
    <text evidence="1">The sequence shown here is derived from an EMBL/GenBank/DDBJ whole genome shotgun (WGS) entry which is preliminary data.</text>
</comment>
<proteinExistence type="predicted"/>
<keyword evidence="2" id="KW-1185">Reference proteome</keyword>
<dbReference type="RefSeq" id="WP_390302852.1">
    <property type="nucleotide sequence ID" value="NZ_JBHULI010000025.1"/>
</dbReference>
<dbReference type="EMBL" id="JBHULI010000025">
    <property type="protein sequence ID" value="MFD2533128.1"/>
    <property type="molecule type" value="Genomic_DNA"/>
</dbReference>
<sequence length="242" mass="27365">MLSAFKKTGIPVVLLSLVIGCSSLYAQESLSKVFEITRNNDRRVTIPFTLINNLIVIEASINNSAPMKFILDSGASGNILTSVYDEGLYLNNVETVRLAGLGEGNSIEAFLSLDNNIKIGERIVASNAEVLLLKEDIFQLDTFMGTKINGILGHDFFESFAVEINYSRKLLRIYEPNAFQEKFRELPEHRKWYELPLTVQNDKSYIEVGYKHKEGGHLRLSGCFLIPGQVTRFRYMSQKMRA</sequence>
<dbReference type="PROSITE" id="PS51257">
    <property type="entry name" value="PROKAR_LIPOPROTEIN"/>
    <property type="match status" value="1"/>
</dbReference>
<keyword evidence="1" id="KW-0645">Protease</keyword>
<dbReference type="GO" id="GO:0006508">
    <property type="term" value="P:proteolysis"/>
    <property type="evidence" value="ECO:0007669"/>
    <property type="project" value="UniProtKB-KW"/>
</dbReference>
<gene>
    <name evidence="1" type="ORF">ACFSVN_11775</name>
</gene>
<dbReference type="InterPro" id="IPR021109">
    <property type="entry name" value="Peptidase_aspartic_dom_sf"/>
</dbReference>
<organism evidence="1 2">
    <name type="scientific">Gracilimonas halophila</name>
    <dbReference type="NCBI Taxonomy" id="1834464"/>
    <lineage>
        <taxon>Bacteria</taxon>
        <taxon>Pseudomonadati</taxon>
        <taxon>Balneolota</taxon>
        <taxon>Balneolia</taxon>
        <taxon>Balneolales</taxon>
        <taxon>Balneolaceae</taxon>
        <taxon>Gracilimonas</taxon>
    </lineage>
</organism>
<evidence type="ECO:0000313" key="1">
    <source>
        <dbReference type="EMBL" id="MFD2533128.1"/>
    </source>
</evidence>
<keyword evidence="1" id="KW-0378">Hydrolase</keyword>